<dbReference type="PANTHER" id="PTHR42837">
    <property type="entry name" value="REGULATOR OF SIGMA-E PROTEASE RSEP"/>
    <property type="match status" value="1"/>
</dbReference>
<dbReference type="InterPro" id="IPR036034">
    <property type="entry name" value="PDZ_sf"/>
</dbReference>
<comment type="similarity">
    <text evidence="3">Belongs to the peptidase M50B family.</text>
</comment>
<accession>A0A5C5ZMD2</accession>
<evidence type="ECO:0000256" key="12">
    <source>
        <dbReference type="SAM" id="Phobius"/>
    </source>
</evidence>
<name>A0A5C5ZMD2_9BACT</name>
<dbReference type="InterPro" id="IPR004387">
    <property type="entry name" value="Pept_M50_Zn"/>
</dbReference>
<evidence type="ECO:0000313" key="15">
    <source>
        <dbReference type="Proteomes" id="UP000315440"/>
    </source>
</evidence>
<dbReference type="AlphaFoldDB" id="A0A5C5ZMD2"/>
<feature type="transmembrane region" description="Helical" evidence="12">
    <location>
        <begin position="688"/>
        <end position="710"/>
    </location>
</feature>
<evidence type="ECO:0000256" key="6">
    <source>
        <dbReference type="ARBA" id="ARBA00022801"/>
    </source>
</evidence>
<evidence type="ECO:0000256" key="2">
    <source>
        <dbReference type="ARBA" id="ARBA00004141"/>
    </source>
</evidence>
<keyword evidence="10 12" id="KW-0472">Membrane</keyword>
<keyword evidence="15" id="KW-1185">Reference proteome</keyword>
<dbReference type="RefSeq" id="WP_231993703.1">
    <property type="nucleotide sequence ID" value="NZ_SJPQ01000002.1"/>
</dbReference>
<sequence length="719" mass="75493">MCLIADAVASPPMIDALLLAASSWGHYLLVILQVVLGLGAVIFVHELGHFAVAKWCGVRCDRFYVGFDPPIKIGPIRLPRALWKKKIGETEYGIGVLPLGGYVKMYGQDDTVASVEEMLELSKSNADDPEAVEVTGPGGETYWINRRHYMAKSVPQRMAIISAGVVMNIIFAFVFAFFAYGLGVPKAPTVVASTTPGGPAWSAGLRTGDRIVRADGIENPTFEQFISQVMLGDLDAGVECVVKRYGTETTETIVLHPDQSDALPRVGISTPVTPRVSAENPTVPHSPASAAPEGSFQPGDLIVEANGEPVTNYADLISVLERHKSQDVTYTLLRGAKKKAGDSAATGGERVSVTVGPNPMERFGVVATLGPVQAVQAGSPAAEAGLEAGDRLLSVNGVAIGAGEDGAEAYDPVTLDDRLAALAAAGETVTLAIERAGAEEPIVLSVAPRAPTWPERSFTDNAPLALTSLGVACPLIAEVQAVIADSPAAAVDLKPGDRIVSVAYHSTDKADGAPAGMKPIPLTDESPAWPSVLLSVQDKSSDFRADFEVLRDGKKHPVTLGVRALGDAFVETRGIGIEPLKEIRRAQDLGEQVSMAGESTWSALTSVYRFLSKIGTQVPVTALGGPITIAKVAGASAFEGPGALLLFLTMLSANLAVLNFLPIPVLDGGHMVFLAWEGLRGRPAGEKVVTTLTGAGMLFLLGFMAFIFALDLGILPRGL</sequence>
<dbReference type="EC" id="3.4.24.-" evidence="14"/>
<dbReference type="SUPFAM" id="SSF50156">
    <property type="entry name" value="PDZ domain-like"/>
    <property type="match status" value="4"/>
</dbReference>
<evidence type="ECO:0000256" key="8">
    <source>
        <dbReference type="ARBA" id="ARBA00022989"/>
    </source>
</evidence>
<keyword evidence="6 14" id="KW-0378">Hydrolase</keyword>
<dbReference type="GO" id="GO:0016020">
    <property type="term" value="C:membrane"/>
    <property type="evidence" value="ECO:0007669"/>
    <property type="project" value="UniProtKB-SubCell"/>
</dbReference>
<protein>
    <submittedName>
        <fullName evidence="14">Regulator of sigma-E protease RseP</fullName>
        <ecNumber evidence="14">3.4.24.-</ecNumber>
    </submittedName>
</protein>
<dbReference type="PANTHER" id="PTHR42837:SF2">
    <property type="entry name" value="MEMBRANE METALLOPROTEASE ARASP2, CHLOROPLASTIC-RELATED"/>
    <property type="match status" value="1"/>
</dbReference>
<feature type="transmembrane region" description="Helical" evidence="12">
    <location>
        <begin position="643"/>
        <end position="676"/>
    </location>
</feature>
<feature type="region of interest" description="Disordered" evidence="11">
    <location>
        <begin position="272"/>
        <end position="294"/>
    </location>
</feature>
<comment type="subcellular location">
    <subcellularLocation>
        <location evidence="2">Membrane</location>
        <topology evidence="2">Multi-pass membrane protein</topology>
    </subcellularLocation>
</comment>
<feature type="transmembrane region" description="Helical" evidence="12">
    <location>
        <begin position="158"/>
        <end position="180"/>
    </location>
</feature>
<keyword evidence="4 14" id="KW-0645">Protease</keyword>
<dbReference type="SMART" id="SM00228">
    <property type="entry name" value="PDZ"/>
    <property type="match status" value="4"/>
</dbReference>
<keyword evidence="8 12" id="KW-1133">Transmembrane helix</keyword>
<dbReference type="Pfam" id="PF02163">
    <property type="entry name" value="Peptidase_M50"/>
    <property type="match status" value="1"/>
</dbReference>
<evidence type="ECO:0000259" key="13">
    <source>
        <dbReference type="PROSITE" id="PS50106"/>
    </source>
</evidence>
<evidence type="ECO:0000256" key="7">
    <source>
        <dbReference type="ARBA" id="ARBA00022833"/>
    </source>
</evidence>
<feature type="domain" description="PDZ" evidence="13">
    <location>
        <begin position="180"/>
        <end position="229"/>
    </location>
</feature>
<dbReference type="Proteomes" id="UP000315440">
    <property type="component" value="Unassembled WGS sequence"/>
</dbReference>
<evidence type="ECO:0000256" key="3">
    <source>
        <dbReference type="ARBA" id="ARBA00007931"/>
    </source>
</evidence>
<evidence type="ECO:0000256" key="1">
    <source>
        <dbReference type="ARBA" id="ARBA00001947"/>
    </source>
</evidence>
<dbReference type="InterPro" id="IPR008915">
    <property type="entry name" value="Peptidase_M50"/>
</dbReference>
<reference evidence="14 15" key="1">
    <citation type="submission" date="2019-02" db="EMBL/GenBank/DDBJ databases">
        <title>Deep-cultivation of Planctomycetes and their phenomic and genomic characterization uncovers novel biology.</title>
        <authorList>
            <person name="Wiegand S."/>
            <person name="Jogler M."/>
            <person name="Boedeker C."/>
            <person name="Pinto D."/>
            <person name="Vollmers J."/>
            <person name="Rivas-Marin E."/>
            <person name="Kohn T."/>
            <person name="Peeters S.H."/>
            <person name="Heuer A."/>
            <person name="Rast P."/>
            <person name="Oberbeckmann S."/>
            <person name="Bunk B."/>
            <person name="Jeske O."/>
            <person name="Meyerdierks A."/>
            <person name="Storesund J.E."/>
            <person name="Kallscheuer N."/>
            <person name="Luecker S."/>
            <person name="Lage O.M."/>
            <person name="Pohl T."/>
            <person name="Merkel B.J."/>
            <person name="Hornburger P."/>
            <person name="Mueller R.-W."/>
            <person name="Bruemmer F."/>
            <person name="Labrenz M."/>
            <person name="Spormann A.M."/>
            <person name="Op Den Camp H."/>
            <person name="Overmann J."/>
            <person name="Amann R."/>
            <person name="Jetten M.S.M."/>
            <person name="Mascher T."/>
            <person name="Medema M.H."/>
            <person name="Devos D.P."/>
            <person name="Kaster A.-K."/>
            <person name="Ovreas L."/>
            <person name="Rohde M."/>
            <person name="Galperin M.Y."/>
            <person name="Jogler C."/>
        </authorList>
    </citation>
    <scope>NUCLEOTIDE SEQUENCE [LARGE SCALE GENOMIC DNA]</scope>
    <source>
        <strain evidence="14 15">Mal64</strain>
    </source>
</reference>
<evidence type="ECO:0000256" key="9">
    <source>
        <dbReference type="ARBA" id="ARBA00023049"/>
    </source>
</evidence>
<dbReference type="Gene3D" id="2.30.42.10">
    <property type="match status" value="4"/>
</dbReference>
<evidence type="ECO:0000313" key="14">
    <source>
        <dbReference type="EMBL" id="TWT88147.1"/>
    </source>
</evidence>
<evidence type="ECO:0000256" key="5">
    <source>
        <dbReference type="ARBA" id="ARBA00022692"/>
    </source>
</evidence>
<dbReference type="GO" id="GO:0004222">
    <property type="term" value="F:metalloendopeptidase activity"/>
    <property type="evidence" value="ECO:0007669"/>
    <property type="project" value="InterPro"/>
</dbReference>
<evidence type="ECO:0000256" key="11">
    <source>
        <dbReference type="SAM" id="MobiDB-lite"/>
    </source>
</evidence>
<dbReference type="Pfam" id="PF17820">
    <property type="entry name" value="PDZ_6"/>
    <property type="match status" value="1"/>
</dbReference>
<keyword evidence="7" id="KW-0862">Zinc</keyword>
<dbReference type="PROSITE" id="PS50106">
    <property type="entry name" value="PDZ"/>
    <property type="match status" value="2"/>
</dbReference>
<dbReference type="EMBL" id="SJPQ01000002">
    <property type="protein sequence ID" value="TWT88147.1"/>
    <property type="molecule type" value="Genomic_DNA"/>
</dbReference>
<dbReference type="InterPro" id="IPR041489">
    <property type="entry name" value="PDZ_6"/>
</dbReference>
<comment type="cofactor">
    <cofactor evidence="1">
        <name>Zn(2+)</name>
        <dbReference type="ChEBI" id="CHEBI:29105"/>
    </cofactor>
</comment>
<proteinExistence type="inferred from homology"/>
<dbReference type="GO" id="GO:0006508">
    <property type="term" value="P:proteolysis"/>
    <property type="evidence" value="ECO:0007669"/>
    <property type="project" value="UniProtKB-KW"/>
</dbReference>
<evidence type="ECO:0000256" key="10">
    <source>
        <dbReference type="ARBA" id="ARBA00023136"/>
    </source>
</evidence>
<evidence type="ECO:0000256" key="4">
    <source>
        <dbReference type="ARBA" id="ARBA00022670"/>
    </source>
</evidence>
<gene>
    <name evidence="14" type="primary">rseP</name>
    <name evidence="14" type="ORF">Mal64_16240</name>
</gene>
<keyword evidence="9" id="KW-0482">Metalloprotease</keyword>
<feature type="transmembrane region" description="Helical" evidence="12">
    <location>
        <begin position="24"/>
        <end position="44"/>
    </location>
</feature>
<feature type="domain" description="PDZ" evidence="13">
    <location>
        <begin position="352"/>
        <end position="437"/>
    </location>
</feature>
<keyword evidence="5 12" id="KW-0812">Transmembrane</keyword>
<organism evidence="14 15">
    <name type="scientific">Pseudobythopirellula maris</name>
    <dbReference type="NCBI Taxonomy" id="2527991"/>
    <lineage>
        <taxon>Bacteria</taxon>
        <taxon>Pseudomonadati</taxon>
        <taxon>Planctomycetota</taxon>
        <taxon>Planctomycetia</taxon>
        <taxon>Pirellulales</taxon>
        <taxon>Lacipirellulaceae</taxon>
        <taxon>Pseudobythopirellula</taxon>
    </lineage>
</organism>
<comment type="caution">
    <text evidence="14">The sequence shown here is derived from an EMBL/GenBank/DDBJ whole genome shotgun (WGS) entry which is preliminary data.</text>
</comment>
<dbReference type="CDD" id="cd06163">
    <property type="entry name" value="S2P-M50_PDZ_RseP-like"/>
    <property type="match status" value="1"/>
</dbReference>
<dbReference type="InterPro" id="IPR001478">
    <property type="entry name" value="PDZ"/>
</dbReference>